<dbReference type="EMBL" id="CM007387">
    <property type="protein sequence ID" value="ONK64430.1"/>
    <property type="molecule type" value="Genomic_DNA"/>
</dbReference>
<dbReference type="Gramene" id="ONK64430">
    <property type="protein sequence ID" value="ONK64430"/>
    <property type="gene ID" value="A4U43_C07F25850"/>
</dbReference>
<accession>A0A5P1EK52</accession>
<keyword evidence="2" id="KW-1185">Reference proteome</keyword>
<evidence type="ECO:0000313" key="1">
    <source>
        <dbReference type="EMBL" id="ONK64430.1"/>
    </source>
</evidence>
<sequence>MVSRIDDMIYVPKWFMHCSTSDLQILDGLKFKQFQNSLAICIPNCVLEFEGRLAIIHALEPIAKGKESPCEELKEDALLEGSRCKDGKCGGFLLQDSGTSSTMLS</sequence>
<name>A0A5P1EK52_ASPOF</name>
<proteinExistence type="predicted"/>
<dbReference type="Proteomes" id="UP000243459">
    <property type="component" value="Chromosome 7"/>
</dbReference>
<protein>
    <submittedName>
        <fullName evidence="1">Uncharacterized protein</fullName>
    </submittedName>
</protein>
<evidence type="ECO:0000313" key="2">
    <source>
        <dbReference type="Proteomes" id="UP000243459"/>
    </source>
</evidence>
<dbReference type="AlphaFoldDB" id="A0A5P1EK52"/>
<reference evidence="2" key="1">
    <citation type="journal article" date="2017" name="Nat. Commun.">
        <title>The asparagus genome sheds light on the origin and evolution of a young Y chromosome.</title>
        <authorList>
            <person name="Harkess A."/>
            <person name="Zhou J."/>
            <person name="Xu C."/>
            <person name="Bowers J.E."/>
            <person name="Van der Hulst R."/>
            <person name="Ayyampalayam S."/>
            <person name="Mercati F."/>
            <person name="Riccardi P."/>
            <person name="McKain M.R."/>
            <person name="Kakrana A."/>
            <person name="Tang H."/>
            <person name="Ray J."/>
            <person name="Groenendijk J."/>
            <person name="Arikit S."/>
            <person name="Mathioni S.M."/>
            <person name="Nakano M."/>
            <person name="Shan H."/>
            <person name="Telgmann-Rauber A."/>
            <person name="Kanno A."/>
            <person name="Yue Z."/>
            <person name="Chen H."/>
            <person name="Li W."/>
            <person name="Chen Y."/>
            <person name="Xu X."/>
            <person name="Zhang Y."/>
            <person name="Luo S."/>
            <person name="Chen H."/>
            <person name="Gao J."/>
            <person name="Mao Z."/>
            <person name="Pires J.C."/>
            <person name="Luo M."/>
            <person name="Kudrna D."/>
            <person name="Wing R.A."/>
            <person name="Meyers B.C."/>
            <person name="Yi K."/>
            <person name="Kong H."/>
            <person name="Lavrijsen P."/>
            <person name="Sunseri F."/>
            <person name="Falavigna A."/>
            <person name="Ye Y."/>
            <person name="Leebens-Mack J.H."/>
            <person name="Chen G."/>
        </authorList>
    </citation>
    <scope>NUCLEOTIDE SEQUENCE [LARGE SCALE GENOMIC DNA]</scope>
    <source>
        <strain evidence="2">cv. DH0086</strain>
    </source>
</reference>
<organism evidence="1 2">
    <name type="scientific">Asparagus officinalis</name>
    <name type="common">Garden asparagus</name>
    <dbReference type="NCBI Taxonomy" id="4686"/>
    <lineage>
        <taxon>Eukaryota</taxon>
        <taxon>Viridiplantae</taxon>
        <taxon>Streptophyta</taxon>
        <taxon>Embryophyta</taxon>
        <taxon>Tracheophyta</taxon>
        <taxon>Spermatophyta</taxon>
        <taxon>Magnoliopsida</taxon>
        <taxon>Liliopsida</taxon>
        <taxon>Asparagales</taxon>
        <taxon>Asparagaceae</taxon>
        <taxon>Asparagoideae</taxon>
        <taxon>Asparagus</taxon>
    </lineage>
</organism>
<gene>
    <name evidence="1" type="ORF">A4U43_C07F25850</name>
</gene>